<comment type="subcellular location">
    <subcellularLocation>
        <location evidence="1">Membrane</location>
        <topology evidence="1">Multi-pass membrane protein</topology>
    </subcellularLocation>
</comment>
<keyword evidence="4" id="KW-1133">Transmembrane helix</keyword>
<organism evidence="7 8">
    <name type="scientific">Pseudomicrostroma glucosiphilum</name>
    <dbReference type="NCBI Taxonomy" id="1684307"/>
    <lineage>
        <taxon>Eukaryota</taxon>
        <taxon>Fungi</taxon>
        <taxon>Dikarya</taxon>
        <taxon>Basidiomycota</taxon>
        <taxon>Ustilaginomycotina</taxon>
        <taxon>Exobasidiomycetes</taxon>
        <taxon>Microstromatales</taxon>
        <taxon>Microstromatales incertae sedis</taxon>
        <taxon>Pseudomicrostroma</taxon>
    </lineage>
</organism>
<evidence type="ECO:0000256" key="4">
    <source>
        <dbReference type="ARBA" id="ARBA00022989"/>
    </source>
</evidence>
<dbReference type="Pfam" id="PF04117">
    <property type="entry name" value="Mpv17_PMP22"/>
    <property type="match status" value="1"/>
</dbReference>
<keyword evidence="8" id="KW-1185">Reference proteome</keyword>
<evidence type="ECO:0000256" key="5">
    <source>
        <dbReference type="ARBA" id="ARBA00023136"/>
    </source>
</evidence>
<dbReference type="InterPro" id="IPR007248">
    <property type="entry name" value="Mpv17_PMP22"/>
</dbReference>
<evidence type="ECO:0000313" key="8">
    <source>
        <dbReference type="Proteomes" id="UP000245942"/>
    </source>
</evidence>
<comment type="similarity">
    <text evidence="2 6">Belongs to the peroxisomal membrane protein PXMP2/4 family.</text>
</comment>
<proteinExistence type="inferred from homology"/>
<evidence type="ECO:0000313" key="7">
    <source>
        <dbReference type="EMBL" id="PWN20317.1"/>
    </source>
</evidence>
<protein>
    <submittedName>
        <fullName evidence="7">Protein SYM1</fullName>
    </submittedName>
</protein>
<name>A0A316U4Y7_9BASI</name>
<evidence type="ECO:0000256" key="2">
    <source>
        <dbReference type="ARBA" id="ARBA00006824"/>
    </source>
</evidence>
<dbReference type="PANTHER" id="PTHR11266">
    <property type="entry name" value="PEROXISOMAL MEMBRANE PROTEIN 2, PXMP2 MPV17"/>
    <property type="match status" value="1"/>
</dbReference>
<dbReference type="RefSeq" id="XP_025347477.1">
    <property type="nucleotide sequence ID" value="XM_025490350.1"/>
</dbReference>
<reference evidence="7 8" key="1">
    <citation type="journal article" date="2018" name="Mol. Biol. Evol.">
        <title>Broad Genomic Sampling Reveals a Smut Pathogenic Ancestry of the Fungal Clade Ustilaginomycotina.</title>
        <authorList>
            <person name="Kijpornyongpan T."/>
            <person name="Mondo S.J."/>
            <person name="Barry K."/>
            <person name="Sandor L."/>
            <person name="Lee J."/>
            <person name="Lipzen A."/>
            <person name="Pangilinan J."/>
            <person name="LaButti K."/>
            <person name="Hainaut M."/>
            <person name="Henrissat B."/>
            <person name="Grigoriev I.V."/>
            <person name="Spatafora J.W."/>
            <person name="Aime M.C."/>
        </authorList>
    </citation>
    <scope>NUCLEOTIDE SEQUENCE [LARGE SCALE GENOMIC DNA]</scope>
    <source>
        <strain evidence="7 8">MCA 4718</strain>
    </source>
</reference>
<sequence>MAFFQRLIVASSSTVPRQCMTASVLFGTGDAIAQLAVEKKSFDNYDYVRTLRLGLYGGAIFAPIMSVWFRTLEKVPGVPGSFANVAGKVALDQGLAAPNMLAVFFTATTLMAGGSTADVKKKLDTSYWSTLKTSWAVWIPVQGLNMAFVPVGQRLLFVNVVSLAWNTFLAAVAAGGGDKASSEAKQGNLRESEGEALVRPADLELSEVKVK</sequence>
<dbReference type="GO" id="GO:0005739">
    <property type="term" value="C:mitochondrion"/>
    <property type="evidence" value="ECO:0007669"/>
    <property type="project" value="TreeGrafter"/>
</dbReference>
<gene>
    <name evidence="7" type="ORF">BCV69DRAFT_249674</name>
</gene>
<dbReference type="STRING" id="1684307.A0A316U4Y7"/>
<dbReference type="EMBL" id="KZ819328">
    <property type="protein sequence ID" value="PWN20317.1"/>
    <property type="molecule type" value="Genomic_DNA"/>
</dbReference>
<dbReference type="AlphaFoldDB" id="A0A316U4Y7"/>
<dbReference type="OrthoDB" id="430207at2759"/>
<dbReference type="Proteomes" id="UP000245942">
    <property type="component" value="Unassembled WGS sequence"/>
</dbReference>
<dbReference type="GeneID" id="37012084"/>
<dbReference type="PANTHER" id="PTHR11266:SF17">
    <property type="entry name" value="PROTEIN MPV17"/>
    <property type="match status" value="1"/>
</dbReference>
<keyword evidence="3" id="KW-0812">Transmembrane</keyword>
<keyword evidence="5" id="KW-0472">Membrane</keyword>
<evidence type="ECO:0000256" key="1">
    <source>
        <dbReference type="ARBA" id="ARBA00004141"/>
    </source>
</evidence>
<evidence type="ECO:0000256" key="3">
    <source>
        <dbReference type="ARBA" id="ARBA00022692"/>
    </source>
</evidence>
<accession>A0A316U4Y7</accession>
<dbReference type="GO" id="GO:0016020">
    <property type="term" value="C:membrane"/>
    <property type="evidence" value="ECO:0007669"/>
    <property type="project" value="UniProtKB-SubCell"/>
</dbReference>
<evidence type="ECO:0000256" key="6">
    <source>
        <dbReference type="RuleBase" id="RU363053"/>
    </source>
</evidence>